<dbReference type="SUPFAM" id="SSF52540">
    <property type="entry name" value="P-loop containing nucleoside triphosphate hydrolases"/>
    <property type="match status" value="1"/>
</dbReference>
<evidence type="ECO:0000259" key="6">
    <source>
        <dbReference type="Pfam" id="PF22740"/>
    </source>
</evidence>
<dbReference type="RefSeq" id="WP_173085888.1">
    <property type="nucleotide sequence ID" value="NZ_BLTE01000014.1"/>
</dbReference>
<dbReference type="InterPro" id="IPR005337">
    <property type="entry name" value="RapZ-like"/>
</dbReference>
<dbReference type="Pfam" id="PF22740">
    <property type="entry name" value="PapZ_C"/>
    <property type="match status" value="1"/>
</dbReference>
<keyword evidence="3 4" id="KW-0342">GTP-binding</keyword>
<dbReference type="PIRSF" id="PIRSF005052">
    <property type="entry name" value="P-loopkin"/>
    <property type="match status" value="1"/>
</dbReference>
<keyword evidence="8" id="KW-1185">Reference proteome</keyword>
<dbReference type="InterPro" id="IPR053931">
    <property type="entry name" value="RapZ_C"/>
</dbReference>
<dbReference type="EMBL" id="BLTE01000014">
    <property type="protein sequence ID" value="GFK95141.1"/>
    <property type="molecule type" value="Genomic_DNA"/>
</dbReference>
<dbReference type="InterPro" id="IPR053930">
    <property type="entry name" value="RapZ-like_N"/>
</dbReference>
<evidence type="ECO:0000259" key="5">
    <source>
        <dbReference type="Pfam" id="PF03668"/>
    </source>
</evidence>
<comment type="caution">
    <text evidence="7">The sequence shown here is derived from an EMBL/GenBank/DDBJ whole genome shotgun (WGS) entry which is preliminary data.</text>
</comment>
<reference evidence="7 8" key="1">
    <citation type="submission" date="2020-04" db="EMBL/GenBank/DDBJ databases">
        <authorList>
            <consortium name="Desulfovibrio sp. FSS-1 genome sequencing consortium"/>
            <person name="Shimoshige H."/>
            <person name="Kobayashi H."/>
            <person name="Maekawa T."/>
        </authorList>
    </citation>
    <scope>NUCLEOTIDE SEQUENCE [LARGE SCALE GENOMIC DNA]</scope>
    <source>
        <strain evidence="7 8">SIID29052-01</strain>
    </source>
</reference>
<dbReference type="GO" id="GO:0005524">
    <property type="term" value="F:ATP binding"/>
    <property type="evidence" value="ECO:0007669"/>
    <property type="project" value="UniProtKB-UniRule"/>
</dbReference>
<reference evidence="7 8" key="2">
    <citation type="submission" date="2020-05" db="EMBL/GenBank/DDBJ databases">
        <title>Draft genome sequence of Desulfovibrio sp. strainFSS-1.</title>
        <authorList>
            <person name="Shimoshige H."/>
            <person name="Kobayashi H."/>
            <person name="Maekawa T."/>
        </authorList>
    </citation>
    <scope>NUCLEOTIDE SEQUENCE [LARGE SCALE GENOMIC DNA]</scope>
    <source>
        <strain evidence="7 8">SIID29052-01</strain>
    </source>
</reference>
<sequence>MPGASVHLPVVVITGLSGSGKSTALNVFEDMGYFCVDGLPPVLMPKLASLFQGQAAVRHRGLALGLGATDLDDSWETALGEIRASGSHIQIVFVEASTQEIMRRYATTRRPHPYESEGYGLGEAVDEERRRMAPLHDAADLVMDTTGFSVHDLRRQLQEKWMFLEGQGTAMKVHVMSFGFKYGIPAESDLVFDLRFLPNPYFEAGLKPLSGQDKAIVDYVLESPQGKAFLPRLVDFLRQMLPLYAQEGRYRLTVAVGCTGGRHRSVAVAEAVFDSLREAGYTMTLEHRHIEKG</sequence>
<dbReference type="PANTHER" id="PTHR30448">
    <property type="entry name" value="RNASE ADAPTER PROTEIN RAPZ"/>
    <property type="match status" value="1"/>
</dbReference>
<organism evidence="7 8">
    <name type="scientific">Fundidesulfovibrio magnetotacticus</name>
    <dbReference type="NCBI Taxonomy" id="2730080"/>
    <lineage>
        <taxon>Bacteria</taxon>
        <taxon>Pseudomonadati</taxon>
        <taxon>Thermodesulfobacteriota</taxon>
        <taxon>Desulfovibrionia</taxon>
        <taxon>Desulfovibrionales</taxon>
        <taxon>Desulfovibrionaceae</taxon>
        <taxon>Fundidesulfovibrio</taxon>
    </lineage>
</organism>
<feature type="domain" description="RapZ-like N-terminal" evidence="5">
    <location>
        <begin position="10"/>
        <end position="160"/>
    </location>
</feature>
<evidence type="ECO:0000256" key="4">
    <source>
        <dbReference type="HAMAP-Rule" id="MF_00636"/>
    </source>
</evidence>
<name>A0A6V8LX30_9BACT</name>
<dbReference type="Proteomes" id="UP000494245">
    <property type="component" value="Unassembled WGS sequence"/>
</dbReference>
<protein>
    <submittedName>
        <fullName evidence="7">Nucleotide-binding protein</fullName>
    </submittedName>
</protein>
<evidence type="ECO:0000313" key="7">
    <source>
        <dbReference type="EMBL" id="GFK95141.1"/>
    </source>
</evidence>
<dbReference type="AlphaFoldDB" id="A0A6V8LX30"/>
<keyword evidence="2 4" id="KW-0067">ATP-binding</keyword>
<dbReference type="NCBIfam" id="NF003828">
    <property type="entry name" value="PRK05416.1"/>
    <property type="match status" value="1"/>
</dbReference>
<gene>
    <name evidence="7" type="ORF">NNJEOMEG_02999</name>
</gene>
<proteinExistence type="inferred from homology"/>
<evidence type="ECO:0000256" key="3">
    <source>
        <dbReference type="ARBA" id="ARBA00023134"/>
    </source>
</evidence>
<dbReference type="HAMAP" id="MF_00636">
    <property type="entry name" value="RapZ_like"/>
    <property type="match status" value="1"/>
</dbReference>
<dbReference type="GO" id="GO:0005525">
    <property type="term" value="F:GTP binding"/>
    <property type="evidence" value="ECO:0007669"/>
    <property type="project" value="UniProtKB-UniRule"/>
</dbReference>
<evidence type="ECO:0000256" key="1">
    <source>
        <dbReference type="ARBA" id="ARBA00022741"/>
    </source>
</evidence>
<keyword evidence="1 4" id="KW-0547">Nucleotide-binding</keyword>
<accession>A0A6V8LX30</accession>
<dbReference type="InterPro" id="IPR027417">
    <property type="entry name" value="P-loop_NTPase"/>
</dbReference>
<feature type="binding site" evidence="4">
    <location>
        <begin position="15"/>
        <end position="22"/>
    </location>
    <ligand>
        <name>ATP</name>
        <dbReference type="ChEBI" id="CHEBI:30616"/>
    </ligand>
</feature>
<evidence type="ECO:0000256" key="2">
    <source>
        <dbReference type="ARBA" id="ARBA00022840"/>
    </source>
</evidence>
<feature type="domain" description="RapZ C-terminal" evidence="6">
    <location>
        <begin position="171"/>
        <end position="291"/>
    </location>
</feature>
<dbReference type="Pfam" id="PF03668">
    <property type="entry name" value="RapZ-like_N"/>
    <property type="match status" value="1"/>
</dbReference>
<comment type="caution">
    <text evidence="4">Lacks conserved residue(s) required for the propagation of feature annotation.</text>
</comment>
<evidence type="ECO:0000313" key="8">
    <source>
        <dbReference type="Proteomes" id="UP000494245"/>
    </source>
</evidence>
<dbReference type="PANTHER" id="PTHR30448:SF0">
    <property type="entry name" value="RNASE ADAPTER PROTEIN RAPZ"/>
    <property type="match status" value="1"/>
</dbReference>